<reference evidence="1 3" key="1">
    <citation type="submission" date="2014-07" db="EMBL/GenBank/DDBJ databases">
        <title>Genome of Flavobacterium hydatis DSM 2063.</title>
        <authorList>
            <person name="Pipes S.E."/>
            <person name="Stropko S.J."/>
            <person name="Newman J.D."/>
        </authorList>
    </citation>
    <scope>NUCLEOTIDE SEQUENCE [LARGE SCALE GENOMIC DNA]</scope>
    <source>
        <strain evidence="1 3">DSM 2063</strain>
    </source>
</reference>
<dbReference type="Gene3D" id="2.130.10.10">
    <property type="entry name" value="YVTN repeat-like/Quinoprotein amine dehydrogenase"/>
    <property type="match status" value="4"/>
</dbReference>
<name>A0A086AAI3_FLAHY</name>
<dbReference type="AlphaFoldDB" id="A0A086AAI3"/>
<accession>A0A086AAI3</accession>
<evidence type="ECO:0008006" key="5">
    <source>
        <dbReference type="Google" id="ProtNLM"/>
    </source>
</evidence>
<evidence type="ECO:0000313" key="1">
    <source>
        <dbReference type="EMBL" id="KFF13697.1"/>
    </source>
</evidence>
<evidence type="ECO:0000313" key="2">
    <source>
        <dbReference type="EMBL" id="OXA90364.1"/>
    </source>
</evidence>
<dbReference type="InterPro" id="IPR015943">
    <property type="entry name" value="WD40/YVTN_repeat-like_dom_sf"/>
</dbReference>
<dbReference type="SUPFAM" id="SSF63829">
    <property type="entry name" value="Calcium-dependent phosphotriesterase"/>
    <property type="match status" value="1"/>
</dbReference>
<dbReference type="Proteomes" id="UP000198424">
    <property type="component" value="Unassembled WGS sequence"/>
</dbReference>
<comment type="caution">
    <text evidence="1">The sequence shown here is derived from an EMBL/GenBank/DDBJ whole genome shotgun (WGS) entry which is preliminary data.</text>
</comment>
<evidence type="ECO:0000313" key="4">
    <source>
        <dbReference type="Proteomes" id="UP000198424"/>
    </source>
</evidence>
<sequence>MKQIKLTALIFGLLLFGCNKLSKGEDKTNLSKENIEFKTKDSITSQVPNSMVRNIKQDANGHILIASYNGVFRYDGKSFTNITSKINLPSFWDVLEDRKENLWFATKDSGVYYYNKKSFQHFTTKEGLPNNRIVSIYEDKAGNIWFATGGGASRYDGKSFRNFTTKEGLPNNDLTTIMEDKTGKLWFGTRGKACYYDGKSFIVFKDKEGKAFNNIWSIIEDRKGNIWLGHNGLWRYDGSTFTKVSQRGASNIIEDKKGNIWTTGAVKPNGDWTLSRYDQKYLYNKKPTVTEIMSLKGTGMLCGILEANDGSIWFGSLNGVYRYDGKTITDFKSK</sequence>
<dbReference type="EMBL" id="JPRM01000028">
    <property type="protein sequence ID" value="KFF13697.1"/>
    <property type="molecule type" value="Genomic_DNA"/>
</dbReference>
<keyword evidence="4" id="KW-1185">Reference proteome</keyword>
<dbReference type="PROSITE" id="PS51257">
    <property type="entry name" value="PROKAR_LIPOPROTEIN"/>
    <property type="match status" value="1"/>
</dbReference>
<dbReference type="OrthoDB" id="799853at2"/>
<dbReference type="InterPro" id="IPR011110">
    <property type="entry name" value="Reg_prop"/>
</dbReference>
<dbReference type="RefSeq" id="WP_035625233.1">
    <property type="nucleotide sequence ID" value="NZ_JBEWQG010000012.1"/>
</dbReference>
<dbReference type="EMBL" id="MUGY01000028">
    <property type="protein sequence ID" value="OXA90364.1"/>
    <property type="molecule type" value="Genomic_DNA"/>
</dbReference>
<gene>
    <name evidence="2" type="ORF">B0A62_19980</name>
    <name evidence="1" type="ORF">IW20_17950</name>
</gene>
<dbReference type="Proteomes" id="UP000028712">
    <property type="component" value="Unassembled WGS sequence"/>
</dbReference>
<dbReference type="STRING" id="991.IW20_17950"/>
<evidence type="ECO:0000313" key="3">
    <source>
        <dbReference type="Proteomes" id="UP000028712"/>
    </source>
</evidence>
<protein>
    <recommendedName>
        <fullName evidence="5">Histidine kinase</fullName>
    </recommendedName>
</protein>
<proteinExistence type="predicted"/>
<organism evidence="1 3">
    <name type="scientific">Flavobacterium hydatis</name>
    <name type="common">Cytophaga aquatilis</name>
    <dbReference type="NCBI Taxonomy" id="991"/>
    <lineage>
        <taxon>Bacteria</taxon>
        <taxon>Pseudomonadati</taxon>
        <taxon>Bacteroidota</taxon>
        <taxon>Flavobacteriia</taxon>
        <taxon>Flavobacteriales</taxon>
        <taxon>Flavobacteriaceae</taxon>
        <taxon>Flavobacterium</taxon>
    </lineage>
</organism>
<reference evidence="2 4" key="2">
    <citation type="submission" date="2016-11" db="EMBL/GenBank/DDBJ databases">
        <title>Whole genomes of Flavobacteriaceae.</title>
        <authorList>
            <person name="Stine C."/>
            <person name="Li C."/>
            <person name="Tadesse D."/>
        </authorList>
    </citation>
    <scope>NUCLEOTIDE SEQUENCE [LARGE SCALE GENOMIC DNA]</scope>
    <source>
        <strain evidence="2 4">ATCC 29551</strain>
    </source>
</reference>
<dbReference type="Pfam" id="PF07494">
    <property type="entry name" value="Reg_prop"/>
    <property type="match status" value="3"/>
</dbReference>
<dbReference type="eggNOG" id="COG3292">
    <property type="taxonomic scope" value="Bacteria"/>
</dbReference>